<dbReference type="InterPro" id="IPR052072">
    <property type="entry name" value="Vascular_dev_regulator"/>
</dbReference>
<feature type="compositionally biased region" description="Polar residues" evidence="1">
    <location>
        <begin position="452"/>
        <end position="472"/>
    </location>
</feature>
<feature type="compositionally biased region" description="Basic residues" evidence="1">
    <location>
        <begin position="836"/>
        <end position="845"/>
    </location>
</feature>
<protein>
    <submittedName>
        <fullName evidence="3">DIL domain-containing protein</fullName>
    </submittedName>
</protein>
<feature type="domain" description="Dilute" evidence="2">
    <location>
        <begin position="310"/>
        <end position="633"/>
    </location>
</feature>
<evidence type="ECO:0000259" key="2">
    <source>
        <dbReference type="PROSITE" id="PS51126"/>
    </source>
</evidence>
<dbReference type="GO" id="GO:0051020">
    <property type="term" value="F:GTPase binding"/>
    <property type="evidence" value="ECO:0007669"/>
    <property type="project" value="TreeGrafter"/>
</dbReference>
<dbReference type="InterPro" id="IPR037986">
    <property type="entry name" value="Myo5p-like_CBD_DIL"/>
</dbReference>
<organism evidence="3 4">
    <name type="scientific">Thelephora terrestris</name>
    <dbReference type="NCBI Taxonomy" id="56493"/>
    <lineage>
        <taxon>Eukaryota</taxon>
        <taxon>Fungi</taxon>
        <taxon>Dikarya</taxon>
        <taxon>Basidiomycota</taxon>
        <taxon>Agaricomycotina</taxon>
        <taxon>Agaricomycetes</taxon>
        <taxon>Thelephorales</taxon>
        <taxon>Thelephoraceae</taxon>
        <taxon>Thelephora</taxon>
    </lineage>
</organism>
<dbReference type="Proteomes" id="UP000736335">
    <property type="component" value="Unassembled WGS sequence"/>
</dbReference>
<dbReference type="Pfam" id="PF13637">
    <property type="entry name" value="Ank_4"/>
    <property type="match status" value="1"/>
</dbReference>
<sequence length="861" mass="95879">MASASFEPEPDLSPLYPTPATVSPLLSPNFGLEPGQKAQLVTHCLVRACVFGELPLLTYLLRDPHAQPHVDLCIRDEEDVGLISTTIFGFGADSDRDIEREECVRLLLSEGADAATPDKAGWTPLHYAAVLSPPTLVSHFLKSGCSPFVRTCRNLTALDLVTGHSLIPGRETVALLLEEAMRSEGWAGGRMEERRKALEERTTRLRKRHAVREDINQTLCLDPAWWGESGSDIDSDGVDESELDEEIYTPQKDLGSMLAFSPAWLPEIFHSLITNFPITVRNSEPASALYLLARFACLYCDQAWLENLVTEAADTIEDTFFDRPDDLPCLVFWLYNTTLWLHLMKCDESINQTCEALGSFEVIEDVINSIFVFIIRKAEKKIDGLLDAALLDHTPLLSEFDSVQFESEWSIFRPFAMKKKPPTTPSKRDPPSSPFETTSPLPSATATPSKSLQQSIRNTFSRGRNGPTTPLQSVFPDSPPGPTPKDITSHLTAFHTLLTLSGVNPAFITQFWSQVMYWTACETFNRILTRKKFLCRSRAIQVSMNVSVLEEWVGKMGLPRGVQSHFAPVRDLLNWLQCLSSINDFSNLIATVQTMRNLNPLQMRRAVRDYRYEVNEGRMTEECTQYLAQLQKDWEKHRVRLGVEALRKEMVERDRESLISSEGDVPPSLPSSESIPDALAAQTSVDMLFDRLQGKSSWEPAKPPEALGEFLDSRHMLPLFFPSDPKMLAALPGKSPKSAGETKSNGLGPGCSETNLASVGSRGPLDWTMGGKKVRDVGVGLLAWVDGAAYTSRWTRPTEVEPDEEAEGIHDSPAPDEDPTLNLKTLAPLQSITPLTRRKSSRRGRSIMLSTEEENDFGIIG</sequence>
<reference evidence="3" key="1">
    <citation type="journal article" date="2020" name="Nat. Commun.">
        <title>Large-scale genome sequencing of mycorrhizal fungi provides insights into the early evolution of symbiotic traits.</title>
        <authorList>
            <person name="Miyauchi S."/>
            <person name="Kiss E."/>
            <person name="Kuo A."/>
            <person name="Drula E."/>
            <person name="Kohler A."/>
            <person name="Sanchez-Garcia M."/>
            <person name="Morin E."/>
            <person name="Andreopoulos B."/>
            <person name="Barry K.W."/>
            <person name="Bonito G."/>
            <person name="Buee M."/>
            <person name="Carver A."/>
            <person name="Chen C."/>
            <person name="Cichocki N."/>
            <person name="Clum A."/>
            <person name="Culley D."/>
            <person name="Crous P.W."/>
            <person name="Fauchery L."/>
            <person name="Girlanda M."/>
            <person name="Hayes R.D."/>
            <person name="Keri Z."/>
            <person name="LaButti K."/>
            <person name="Lipzen A."/>
            <person name="Lombard V."/>
            <person name="Magnuson J."/>
            <person name="Maillard F."/>
            <person name="Murat C."/>
            <person name="Nolan M."/>
            <person name="Ohm R.A."/>
            <person name="Pangilinan J."/>
            <person name="Pereira M.F."/>
            <person name="Perotto S."/>
            <person name="Peter M."/>
            <person name="Pfister S."/>
            <person name="Riley R."/>
            <person name="Sitrit Y."/>
            <person name="Stielow J.B."/>
            <person name="Szollosi G."/>
            <person name="Zifcakova L."/>
            <person name="Stursova M."/>
            <person name="Spatafora J.W."/>
            <person name="Tedersoo L."/>
            <person name="Vaario L.M."/>
            <person name="Yamada A."/>
            <person name="Yan M."/>
            <person name="Wang P."/>
            <person name="Xu J."/>
            <person name="Bruns T."/>
            <person name="Baldrian P."/>
            <person name="Vilgalys R."/>
            <person name="Dunand C."/>
            <person name="Henrissat B."/>
            <person name="Grigoriev I.V."/>
            <person name="Hibbett D."/>
            <person name="Nagy L.G."/>
            <person name="Martin F.M."/>
        </authorList>
    </citation>
    <scope>NUCLEOTIDE SEQUENCE</scope>
    <source>
        <strain evidence="3">UH-Tt-Lm1</strain>
    </source>
</reference>
<feature type="region of interest" description="Disordered" evidence="1">
    <location>
        <begin position="795"/>
        <end position="861"/>
    </location>
</feature>
<evidence type="ECO:0000313" key="3">
    <source>
        <dbReference type="EMBL" id="KAF9787234.1"/>
    </source>
</evidence>
<feature type="compositionally biased region" description="Acidic residues" evidence="1">
    <location>
        <begin position="851"/>
        <end position="861"/>
    </location>
</feature>
<feature type="region of interest" description="Disordered" evidence="1">
    <location>
        <begin position="732"/>
        <end position="755"/>
    </location>
</feature>
<dbReference type="Gene3D" id="1.25.40.20">
    <property type="entry name" value="Ankyrin repeat-containing domain"/>
    <property type="match status" value="1"/>
</dbReference>
<dbReference type="Pfam" id="PF01843">
    <property type="entry name" value="DIL"/>
    <property type="match status" value="1"/>
</dbReference>
<feature type="region of interest" description="Disordered" evidence="1">
    <location>
        <begin position="419"/>
        <end position="486"/>
    </location>
</feature>
<dbReference type="InterPro" id="IPR036770">
    <property type="entry name" value="Ankyrin_rpt-contain_sf"/>
</dbReference>
<dbReference type="PROSITE" id="PS51126">
    <property type="entry name" value="DILUTE"/>
    <property type="match status" value="1"/>
</dbReference>
<dbReference type="PANTHER" id="PTHR16027">
    <property type="entry name" value="DILUTE DOMAIN-CONTAINING PROTEIN YPR089W"/>
    <property type="match status" value="1"/>
</dbReference>
<comment type="caution">
    <text evidence="3">The sequence shown here is derived from an EMBL/GenBank/DDBJ whole genome shotgun (WGS) entry which is preliminary data.</text>
</comment>
<gene>
    <name evidence="3" type="ORF">BJ322DRAFT_1107297</name>
</gene>
<dbReference type="AlphaFoldDB" id="A0A9P6HHX6"/>
<dbReference type="InterPro" id="IPR002710">
    <property type="entry name" value="Dilute_dom"/>
</dbReference>
<dbReference type="OrthoDB" id="426293at2759"/>
<reference evidence="3" key="2">
    <citation type="submission" date="2020-11" db="EMBL/GenBank/DDBJ databases">
        <authorList>
            <consortium name="DOE Joint Genome Institute"/>
            <person name="Kuo A."/>
            <person name="Miyauchi S."/>
            <person name="Kiss E."/>
            <person name="Drula E."/>
            <person name="Kohler A."/>
            <person name="Sanchez-Garcia M."/>
            <person name="Andreopoulos B."/>
            <person name="Barry K.W."/>
            <person name="Bonito G."/>
            <person name="Buee M."/>
            <person name="Carver A."/>
            <person name="Chen C."/>
            <person name="Cichocki N."/>
            <person name="Clum A."/>
            <person name="Culley D."/>
            <person name="Crous P.W."/>
            <person name="Fauchery L."/>
            <person name="Girlanda M."/>
            <person name="Hayes R."/>
            <person name="Keri Z."/>
            <person name="Labutti K."/>
            <person name="Lipzen A."/>
            <person name="Lombard V."/>
            <person name="Magnuson J."/>
            <person name="Maillard F."/>
            <person name="Morin E."/>
            <person name="Murat C."/>
            <person name="Nolan M."/>
            <person name="Ohm R."/>
            <person name="Pangilinan J."/>
            <person name="Pereira M."/>
            <person name="Perotto S."/>
            <person name="Peter M."/>
            <person name="Riley R."/>
            <person name="Sitrit Y."/>
            <person name="Stielow B."/>
            <person name="Szollosi G."/>
            <person name="Zifcakova L."/>
            <person name="Stursova M."/>
            <person name="Spatafora J.W."/>
            <person name="Tedersoo L."/>
            <person name="Vaario L.-M."/>
            <person name="Yamada A."/>
            <person name="Yan M."/>
            <person name="Wang P."/>
            <person name="Xu J."/>
            <person name="Bruns T."/>
            <person name="Baldrian P."/>
            <person name="Vilgalys R."/>
            <person name="Henrissat B."/>
            <person name="Grigoriev I.V."/>
            <person name="Hibbett D."/>
            <person name="Nagy L.G."/>
            <person name="Martin F.M."/>
        </authorList>
    </citation>
    <scope>NUCLEOTIDE SEQUENCE</scope>
    <source>
        <strain evidence="3">UH-Tt-Lm1</strain>
    </source>
</reference>
<name>A0A9P6HHX6_9AGAM</name>
<evidence type="ECO:0000256" key="1">
    <source>
        <dbReference type="SAM" id="MobiDB-lite"/>
    </source>
</evidence>
<evidence type="ECO:0000313" key="4">
    <source>
        <dbReference type="Proteomes" id="UP000736335"/>
    </source>
</evidence>
<dbReference type="SUPFAM" id="SSF48403">
    <property type="entry name" value="Ankyrin repeat"/>
    <property type="match status" value="1"/>
</dbReference>
<dbReference type="InterPro" id="IPR002110">
    <property type="entry name" value="Ankyrin_rpt"/>
</dbReference>
<dbReference type="PANTHER" id="PTHR16027:SF6">
    <property type="entry name" value="DILUTE DOMAIN-CONTAINING PROTEIN"/>
    <property type="match status" value="1"/>
</dbReference>
<accession>A0A9P6HHX6</accession>
<dbReference type="SMART" id="SM01132">
    <property type="entry name" value="DIL"/>
    <property type="match status" value="1"/>
</dbReference>
<dbReference type="CDD" id="cd15473">
    <property type="entry name" value="Myo5p-like_CBD_DIL_ANK"/>
    <property type="match status" value="1"/>
</dbReference>
<dbReference type="EMBL" id="WIUZ02000005">
    <property type="protein sequence ID" value="KAF9787234.1"/>
    <property type="molecule type" value="Genomic_DNA"/>
</dbReference>
<proteinExistence type="predicted"/>
<keyword evidence="4" id="KW-1185">Reference proteome</keyword>
<feature type="compositionally biased region" description="Low complexity" evidence="1">
    <location>
        <begin position="437"/>
        <end position="451"/>
    </location>
</feature>